<dbReference type="Proteomes" id="UP000093523">
    <property type="component" value="Unassembled WGS sequence"/>
</dbReference>
<dbReference type="EMBL" id="MAJU01000026">
    <property type="protein sequence ID" value="OCH17854.1"/>
    <property type="molecule type" value="Genomic_DNA"/>
</dbReference>
<gene>
    <name evidence="1" type="ORF">A6E04_17780</name>
</gene>
<comment type="caution">
    <text evidence="1">The sequence shown here is derived from an EMBL/GenBank/DDBJ whole genome shotgun (WGS) entry which is preliminary data.</text>
</comment>
<evidence type="ECO:0000313" key="2">
    <source>
        <dbReference type="Proteomes" id="UP000093523"/>
    </source>
</evidence>
<evidence type="ECO:0000313" key="1">
    <source>
        <dbReference type="EMBL" id="OCH17854.1"/>
    </source>
</evidence>
<name>A0A1B9NUX7_ALILO</name>
<sequence>MSRNAKYEAKKKAEGLKKVTLWIPSDRESEFQLLATACCDYRHLSFNTLRDTSSGKYVSLERL</sequence>
<protein>
    <submittedName>
        <fullName evidence="1">Uncharacterized protein</fullName>
    </submittedName>
</protein>
<proteinExistence type="predicted"/>
<accession>A0A1B9NUX7</accession>
<dbReference type="STRING" id="688.A6E04_17780"/>
<dbReference type="AlphaFoldDB" id="A0A1B9NUX7"/>
<dbReference type="OrthoDB" id="5895809at2"/>
<organism evidence="1 2">
    <name type="scientific">Aliivibrio logei</name>
    <name type="common">Vibrio logei</name>
    <dbReference type="NCBI Taxonomy" id="688"/>
    <lineage>
        <taxon>Bacteria</taxon>
        <taxon>Pseudomonadati</taxon>
        <taxon>Pseudomonadota</taxon>
        <taxon>Gammaproteobacteria</taxon>
        <taxon>Vibrionales</taxon>
        <taxon>Vibrionaceae</taxon>
        <taxon>Aliivibrio</taxon>
    </lineage>
</organism>
<dbReference type="RefSeq" id="WP_060993910.1">
    <property type="nucleotide sequence ID" value="NZ_CAWMPN010000026.1"/>
</dbReference>
<reference evidence="1 2" key="1">
    <citation type="submission" date="2016-06" db="EMBL/GenBank/DDBJ databases">
        <authorList>
            <person name="Kjaerup R.B."/>
            <person name="Dalgaard T.S."/>
            <person name="Juul-Madsen H.R."/>
        </authorList>
    </citation>
    <scope>NUCLEOTIDE SEQUENCE [LARGE SCALE GENOMIC DNA]</scope>
    <source>
        <strain evidence="1 2">1S159</strain>
    </source>
</reference>